<proteinExistence type="inferred from homology"/>
<keyword evidence="3" id="KW-1003">Cell membrane</keyword>
<reference evidence="10 11" key="1">
    <citation type="submission" date="2016-06" db="EMBL/GenBank/DDBJ databases">
        <title>Discovery of anaerobic lithoheterotrophic haloarchaeon capable of sulfur respiration by hydrogen and formate.</title>
        <authorList>
            <person name="Sorokin D.Y."/>
            <person name="Kublanov I.V."/>
            <person name="Roman P."/>
            <person name="Sinninghe Damste J.S."/>
            <person name="Golyshin P.N."/>
            <person name="Rojo D."/>
            <person name="Ciordia S."/>
            <person name="Mena Md.C."/>
            <person name="Ferrer M."/>
            <person name="Smedile F."/>
            <person name="Messina E."/>
            <person name="La Cono V."/>
            <person name="Yakimov M.M."/>
        </authorList>
    </citation>
    <scope>NUCLEOTIDE SEQUENCE [LARGE SCALE GENOMIC DNA]</scope>
    <source>
        <strain evidence="10 11">HTSR1</strain>
    </source>
</reference>
<sequence length="388" mass="41679">MGSGYDWNAIFHGGGSLETQVLLTALALGIAVFLVAVLVPVLVRVVFLGIEWLFGLVGLTGVYKAIHRPEANWGPESLTVKLLRVVVVVLAGIGLLGIWGEIQPVLRVLQTFSIPSSLVIQSVITVLLFVGAYTGMGILHHWVEELTARSDRISAHQEEISLRVVQIIFLTAAAIAALSLWGIDLGGLLVGAGFLGIVAGLAAQQTLGSLIAGFVLMLSRPFEIGDWVEIGDHEGIVSEVTIVNTRLENFDGELVVLPNDAVGNATIVNRSTKGRLRLRVEVGIDYSSDPEHAMNVAKEALSEVDNILSVPRPRVITSRLDDSAIVLELRFWIDKPSARRRAKAISAAIRAVSGAFQEAGIKIPFPQRELSGREETGGFHVIESGGED</sequence>
<dbReference type="Proteomes" id="UP000185608">
    <property type="component" value="Chromosome"/>
</dbReference>
<dbReference type="Pfam" id="PF21082">
    <property type="entry name" value="MS_channel_3rd"/>
    <property type="match status" value="1"/>
</dbReference>
<evidence type="ECO:0000256" key="5">
    <source>
        <dbReference type="ARBA" id="ARBA00022989"/>
    </source>
</evidence>
<dbReference type="Pfam" id="PF00924">
    <property type="entry name" value="MS_channel_2nd"/>
    <property type="match status" value="1"/>
</dbReference>
<dbReference type="Gene3D" id="3.30.70.100">
    <property type="match status" value="1"/>
</dbReference>
<evidence type="ECO:0000256" key="1">
    <source>
        <dbReference type="ARBA" id="ARBA00004651"/>
    </source>
</evidence>
<accession>A0A1D8S4P8</accession>
<evidence type="ECO:0000256" key="2">
    <source>
        <dbReference type="ARBA" id="ARBA00008017"/>
    </source>
</evidence>
<keyword evidence="6 7" id="KW-0472">Membrane</keyword>
<evidence type="ECO:0000259" key="8">
    <source>
        <dbReference type="Pfam" id="PF00924"/>
    </source>
</evidence>
<evidence type="ECO:0000256" key="6">
    <source>
        <dbReference type="ARBA" id="ARBA00023136"/>
    </source>
</evidence>
<feature type="transmembrane region" description="Helical" evidence="7">
    <location>
        <begin position="189"/>
        <end position="218"/>
    </location>
</feature>
<comment type="similarity">
    <text evidence="2">Belongs to the MscS (TC 1.A.23) family.</text>
</comment>
<name>A0A1D8S4P8_9EURY</name>
<evidence type="ECO:0000256" key="4">
    <source>
        <dbReference type="ARBA" id="ARBA00022692"/>
    </source>
</evidence>
<feature type="transmembrane region" description="Helical" evidence="7">
    <location>
        <begin position="45"/>
        <end position="66"/>
    </location>
</feature>
<dbReference type="AlphaFoldDB" id="A0A1D8S4P8"/>
<dbReference type="Gene3D" id="1.10.287.1260">
    <property type="match status" value="1"/>
</dbReference>
<dbReference type="Gene3D" id="2.30.30.60">
    <property type="match status" value="1"/>
</dbReference>
<dbReference type="InterPro" id="IPR011014">
    <property type="entry name" value="MscS_channel_TM-2"/>
</dbReference>
<dbReference type="InterPro" id="IPR045275">
    <property type="entry name" value="MscS_archaea/bacteria_type"/>
</dbReference>
<feature type="transmembrane region" description="Helical" evidence="7">
    <location>
        <begin position="78"/>
        <end position="99"/>
    </location>
</feature>
<dbReference type="InterPro" id="IPR023408">
    <property type="entry name" value="MscS_beta-dom_sf"/>
</dbReference>
<evidence type="ECO:0000313" key="11">
    <source>
        <dbReference type="Proteomes" id="UP000185608"/>
    </source>
</evidence>
<feature type="domain" description="Mechanosensitive ion channel MscS C-terminal" evidence="9">
    <location>
        <begin position="279"/>
        <end position="363"/>
    </location>
</feature>
<evidence type="ECO:0000256" key="3">
    <source>
        <dbReference type="ARBA" id="ARBA00022475"/>
    </source>
</evidence>
<dbReference type="SUPFAM" id="SSF82689">
    <property type="entry name" value="Mechanosensitive channel protein MscS (YggB), C-terminal domain"/>
    <property type="match status" value="1"/>
</dbReference>
<comment type="subcellular location">
    <subcellularLocation>
        <location evidence="1">Cell membrane</location>
        <topology evidence="1">Multi-pass membrane protein</topology>
    </subcellularLocation>
</comment>
<keyword evidence="4 7" id="KW-0812">Transmembrane</keyword>
<feature type="transmembrane region" description="Helical" evidence="7">
    <location>
        <begin position="160"/>
        <end position="183"/>
    </location>
</feature>
<dbReference type="GO" id="GO:0005886">
    <property type="term" value="C:plasma membrane"/>
    <property type="evidence" value="ECO:0007669"/>
    <property type="project" value="UniProtKB-SubCell"/>
</dbReference>
<dbReference type="EMBL" id="CP016070">
    <property type="protein sequence ID" value="AOW80331.1"/>
    <property type="molecule type" value="Genomic_DNA"/>
</dbReference>
<organism evidence="10 11">
    <name type="scientific">Halodesulfurarchaeum formicicum</name>
    <dbReference type="NCBI Taxonomy" id="1873524"/>
    <lineage>
        <taxon>Archaea</taxon>
        <taxon>Methanobacteriati</taxon>
        <taxon>Methanobacteriota</taxon>
        <taxon>Stenosarchaea group</taxon>
        <taxon>Halobacteria</taxon>
        <taxon>Halobacteriales</taxon>
        <taxon>Halobacteriaceae</taxon>
        <taxon>Halodesulfurarchaeum</taxon>
    </lineage>
</organism>
<dbReference type="InterPro" id="IPR049278">
    <property type="entry name" value="MS_channel_C"/>
</dbReference>
<evidence type="ECO:0000259" key="9">
    <source>
        <dbReference type="Pfam" id="PF21082"/>
    </source>
</evidence>
<keyword evidence="5 7" id="KW-1133">Transmembrane helix</keyword>
<feature type="transmembrane region" description="Helical" evidence="7">
    <location>
        <begin position="119"/>
        <end position="139"/>
    </location>
</feature>
<dbReference type="SUPFAM" id="SSF82861">
    <property type="entry name" value="Mechanosensitive channel protein MscS (YggB), transmembrane region"/>
    <property type="match status" value="1"/>
</dbReference>
<dbReference type="PANTHER" id="PTHR30221">
    <property type="entry name" value="SMALL-CONDUCTANCE MECHANOSENSITIVE CHANNEL"/>
    <property type="match status" value="1"/>
</dbReference>
<dbReference type="InterPro" id="IPR011066">
    <property type="entry name" value="MscS_channel_C_sf"/>
</dbReference>
<feature type="domain" description="Mechanosensitive ion channel MscS" evidence="8">
    <location>
        <begin position="207"/>
        <end position="271"/>
    </location>
</feature>
<evidence type="ECO:0000313" key="10">
    <source>
        <dbReference type="EMBL" id="AOW80331.1"/>
    </source>
</evidence>
<dbReference type="SUPFAM" id="SSF50182">
    <property type="entry name" value="Sm-like ribonucleoproteins"/>
    <property type="match status" value="1"/>
</dbReference>
<gene>
    <name evidence="10" type="ORF">HTSR_1151</name>
</gene>
<dbReference type="InterPro" id="IPR006685">
    <property type="entry name" value="MscS_channel_2nd"/>
</dbReference>
<dbReference type="KEGG" id="halh:HTSR_1151"/>
<dbReference type="PANTHER" id="PTHR30221:SF20">
    <property type="entry name" value="SMALL-CONDUCTANCE MECHANOSENSITIVE CHANNEL"/>
    <property type="match status" value="1"/>
</dbReference>
<dbReference type="STRING" id="1873524.HSR6_1186"/>
<dbReference type="GO" id="GO:0008381">
    <property type="term" value="F:mechanosensitive monoatomic ion channel activity"/>
    <property type="evidence" value="ECO:0007669"/>
    <property type="project" value="InterPro"/>
</dbReference>
<evidence type="ECO:0000256" key="7">
    <source>
        <dbReference type="SAM" id="Phobius"/>
    </source>
</evidence>
<dbReference type="InterPro" id="IPR010920">
    <property type="entry name" value="LSM_dom_sf"/>
</dbReference>
<feature type="transmembrane region" description="Helical" evidence="7">
    <location>
        <begin position="21"/>
        <end position="39"/>
    </location>
</feature>
<dbReference type="PATRIC" id="fig|1855411.3.peg.1150"/>
<protein>
    <submittedName>
        <fullName evidence="10">Mechanosensitive ion channel MscS</fullName>
    </submittedName>
</protein>